<comment type="similarity">
    <text evidence="1">Belongs to the short-chain dehydrogenases/reductases (SDR) family.</text>
</comment>
<evidence type="ECO:0000313" key="4">
    <source>
        <dbReference type="EMBL" id="CAB4576195.1"/>
    </source>
</evidence>
<dbReference type="PRINTS" id="PR00080">
    <property type="entry name" value="SDRFAMILY"/>
</dbReference>
<evidence type="ECO:0000256" key="1">
    <source>
        <dbReference type="ARBA" id="ARBA00006484"/>
    </source>
</evidence>
<dbReference type="PANTHER" id="PTHR43943:SF2">
    <property type="entry name" value="DEHYDROGENASE_REDUCTASE 4"/>
    <property type="match status" value="1"/>
</dbReference>
<gene>
    <name evidence="4" type="ORF">UFOPK1762_00187</name>
    <name evidence="3" type="ORF">UFOPK3331_01561</name>
    <name evidence="5" type="ORF">UFOPK3927_01299</name>
</gene>
<dbReference type="EMBL" id="CAFBOK010000158">
    <property type="protein sequence ID" value="CAB4990960.1"/>
    <property type="molecule type" value="Genomic_DNA"/>
</dbReference>
<dbReference type="EMBL" id="CAESAL010000072">
    <property type="protein sequence ID" value="CAB4345520.1"/>
    <property type="molecule type" value="Genomic_DNA"/>
</dbReference>
<dbReference type="InterPro" id="IPR036291">
    <property type="entry name" value="NAD(P)-bd_dom_sf"/>
</dbReference>
<proteinExistence type="inferred from homology"/>
<dbReference type="AlphaFoldDB" id="A0A6J7NC07"/>
<dbReference type="PRINTS" id="PR00081">
    <property type="entry name" value="GDHRDH"/>
</dbReference>
<sequence length="311" mass="32727">MGRTCEGRVALVTGASRGIGKAIAHRLAAEGASVAICSRPQPGLADLGTLDQAVADLKSTGSKVVGIPFDLSDPVNDLSQLVGQVETELGQIDILVNNAAAGGFKPFMDWSDSGIEKILQLNFWVPWKLIREVLPQMRERGEGWIINLSSATAIPPEGPPFPPTGPASMGTMYGGSKAFLDRWTASLGVEAGADGVAVNTLAPQAAAATEVLLAHSNLPDELYEPLETMAEAALALATASPTELTGRITYSLELLAELNRPTFSLDGSEELADWAPSTLPARIAIMHAHSRGERDGQEASNVPDLLKTLRG</sequence>
<dbReference type="EMBL" id="CAEZTY010000004">
    <property type="protein sequence ID" value="CAB4576195.1"/>
    <property type="molecule type" value="Genomic_DNA"/>
</dbReference>
<dbReference type="Gene3D" id="3.40.50.720">
    <property type="entry name" value="NAD(P)-binding Rossmann-like Domain"/>
    <property type="match status" value="1"/>
</dbReference>
<organism evidence="5">
    <name type="scientific">freshwater metagenome</name>
    <dbReference type="NCBI Taxonomy" id="449393"/>
    <lineage>
        <taxon>unclassified sequences</taxon>
        <taxon>metagenomes</taxon>
        <taxon>ecological metagenomes</taxon>
    </lineage>
</organism>
<evidence type="ECO:0000256" key="2">
    <source>
        <dbReference type="SAM" id="MobiDB-lite"/>
    </source>
</evidence>
<dbReference type="InterPro" id="IPR020904">
    <property type="entry name" value="Sc_DH/Rdtase_CS"/>
</dbReference>
<accession>A0A6J7NC07</accession>
<feature type="region of interest" description="Disordered" evidence="2">
    <location>
        <begin position="290"/>
        <end position="311"/>
    </location>
</feature>
<dbReference type="SUPFAM" id="SSF51735">
    <property type="entry name" value="NAD(P)-binding Rossmann-fold domains"/>
    <property type="match status" value="1"/>
</dbReference>
<dbReference type="Pfam" id="PF00106">
    <property type="entry name" value="adh_short"/>
    <property type="match status" value="1"/>
</dbReference>
<reference evidence="5" key="1">
    <citation type="submission" date="2020-05" db="EMBL/GenBank/DDBJ databases">
        <authorList>
            <person name="Chiriac C."/>
            <person name="Salcher M."/>
            <person name="Ghai R."/>
            <person name="Kavagutti S V."/>
        </authorList>
    </citation>
    <scope>NUCLEOTIDE SEQUENCE</scope>
</reference>
<dbReference type="PROSITE" id="PS00061">
    <property type="entry name" value="ADH_SHORT"/>
    <property type="match status" value="1"/>
</dbReference>
<dbReference type="CDD" id="cd05233">
    <property type="entry name" value="SDR_c"/>
    <property type="match status" value="1"/>
</dbReference>
<dbReference type="InterPro" id="IPR002347">
    <property type="entry name" value="SDR_fam"/>
</dbReference>
<dbReference type="PANTHER" id="PTHR43943">
    <property type="entry name" value="DEHYDROGENASE/REDUCTASE (SDR FAMILY) MEMBER 4"/>
    <property type="match status" value="1"/>
</dbReference>
<evidence type="ECO:0000313" key="3">
    <source>
        <dbReference type="EMBL" id="CAB4345520.1"/>
    </source>
</evidence>
<protein>
    <submittedName>
        <fullName evidence="5">Unannotated protein</fullName>
    </submittedName>
</protein>
<evidence type="ECO:0000313" key="5">
    <source>
        <dbReference type="EMBL" id="CAB4990960.1"/>
    </source>
</evidence>
<name>A0A6J7NC07_9ZZZZ</name>